<keyword evidence="6" id="KW-0175">Coiled coil</keyword>
<name>A0A366XNK3_9BACI</name>
<dbReference type="GO" id="GO:0003924">
    <property type="term" value="F:GTPase activity"/>
    <property type="evidence" value="ECO:0007669"/>
    <property type="project" value="InterPro"/>
</dbReference>
<evidence type="ECO:0000256" key="1">
    <source>
        <dbReference type="ARBA" id="ARBA00004370"/>
    </source>
</evidence>
<dbReference type="PANTHER" id="PTHR10465:SF0">
    <property type="entry name" value="SARCALUMENIN"/>
    <property type="match status" value="1"/>
</dbReference>
<dbReference type="Proteomes" id="UP000253314">
    <property type="component" value="Unassembled WGS sequence"/>
</dbReference>
<feature type="coiled-coil region" evidence="6">
    <location>
        <begin position="609"/>
        <end position="649"/>
    </location>
</feature>
<dbReference type="GO" id="GO:0005525">
    <property type="term" value="F:GTP binding"/>
    <property type="evidence" value="ECO:0007669"/>
    <property type="project" value="UniProtKB-KW"/>
</dbReference>
<evidence type="ECO:0000256" key="3">
    <source>
        <dbReference type="ARBA" id="ARBA00022801"/>
    </source>
</evidence>
<proteinExistence type="predicted"/>
<keyword evidence="2" id="KW-0547">Nucleotide-binding</keyword>
<dbReference type="GO" id="GO:0016020">
    <property type="term" value="C:membrane"/>
    <property type="evidence" value="ECO:0007669"/>
    <property type="project" value="UniProtKB-SubCell"/>
</dbReference>
<evidence type="ECO:0000256" key="2">
    <source>
        <dbReference type="ARBA" id="ARBA00022741"/>
    </source>
</evidence>
<feature type="region of interest" description="Disordered" evidence="7">
    <location>
        <begin position="575"/>
        <end position="606"/>
    </location>
</feature>
<dbReference type="AlphaFoldDB" id="A0A366XNK3"/>
<feature type="coiled-coil region" evidence="6">
    <location>
        <begin position="998"/>
        <end position="1028"/>
    </location>
</feature>
<dbReference type="RefSeq" id="WP_113808106.1">
    <property type="nucleotide sequence ID" value="NZ_QOCW01000031.1"/>
</dbReference>
<dbReference type="EMBL" id="QOCW01000031">
    <property type="protein sequence ID" value="RBW67702.1"/>
    <property type="molecule type" value="Genomic_DNA"/>
</dbReference>
<dbReference type="SUPFAM" id="SSF52540">
    <property type="entry name" value="P-loop containing nucleoside triphosphate hydrolases"/>
    <property type="match status" value="2"/>
</dbReference>
<feature type="coiled-coil region" evidence="6">
    <location>
        <begin position="257"/>
        <end position="318"/>
    </location>
</feature>
<evidence type="ECO:0000256" key="4">
    <source>
        <dbReference type="ARBA" id="ARBA00023134"/>
    </source>
</evidence>
<evidence type="ECO:0000259" key="8">
    <source>
        <dbReference type="Pfam" id="PF00350"/>
    </source>
</evidence>
<dbReference type="InterPro" id="IPR027417">
    <property type="entry name" value="P-loop_NTPase"/>
</dbReference>
<feature type="domain" description="Dynamin N-terminal" evidence="8">
    <location>
        <begin position="59"/>
        <end position="213"/>
    </location>
</feature>
<reference evidence="9 10" key="1">
    <citation type="submission" date="2018-07" db="EMBL/GenBank/DDBJ databases">
        <title>Lottiidibacillus patelloidae gen. nov., sp. nov., isolated from the intestinal tract of a marine limpet and the reclassification of B. taeanensis BH030017T, B. algicola KMM 3737T and B. hwajinpoensis SW-72T as genus Lottiidibacillus.</title>
        <authorList>
            <person name="Liu R."/>
            <person name="Huang Z."/>
        </authorList>
    </citation>
    <scope>NUCLEOTIDE SEQUENCE [LARGE SCALE GENOMIC DNA]</scope>
    <source>
        <strain evidence="9 10">BH030017</strain>
    </source>
</reference>
<comment type="caution">
    <text evidence="9">The sequence shown here is derived from an EMBL/GenBank/DDBJ whole genome shotgun (WGS) entry which is preliminary data.</text>
</comment>
<feature type="domain" description="Dynamin N-terminal" evidence="8">
    <location>
        <begin position="653"/>
        <end position="877"/>
    </location>
</feature>
<dbReference type="OrthoDB" id="5477114at2"/>
<evidence type="ECO:0000256" key="5">
    <source>
        <dbReference type="ARBA" id="ARBA00023136"/>
    </source>
</evidence>
<keyword evidence="3" id="KW-0378">Hydrolase</keyword>
<organism evidence="9 10">
    <name type="scientific">Bacillus taeanensis</name>
    <dbReference type="NCBI Taxonomy" id="273032"/>
    <lineage>
        <taxon>Bacteria</taxon>
        <taxon>Bacillati</taxon>
        <taxon>Bacillota</taxon>
        <taxon>Bacilli</taxon>
        <taxon>Bacillales</taxon>
        <taxon>Bacillaceae</taxon>
        <taxon>Bacillus</taxon>
    </lineage>
</organism>
<dbReference type="Gene3D" id="3.40.50.300">
    <property type="entry name" value="P-loop containing nucleotide triphosphate hydrolases"/>
    <property type="match status" value="2"/>
</dbReference>
<dbReference type="PANTHER" id="PTHR10465">
    <property type="entry name" value="TRANSMEMBRANE GTPASE FZO1"/>
    <property type="match status" value="1"/>
</dbReference>
<comment type="subcellular location">
    <subcellularLocation>
        <location evidence="1">Membrane</location>
    </subcellularLocation>
</comment>
<evidence type="ECO:0000256" key="7">
    <source>
        <dbReference type="SAM" id="MobiDB-lite"/>
    </source>
</evidence>
<dbReference type="InterPro" id="IPR045063">
    <property type="entry name" value="Dynamin_N"/>
</dbReference>
<accession>A0A366XNK3</accession>
<sequence>MSASTVPLSNEQLKNIRSTKEWIGRLSLLYNYMNSNGDENTSQKVLQYIHKLQRNEFSLAFCGHFSAGKSSMINELWGIDLLPSSPIPTSANLVKVKTGQPYARVYFKNQDPIEFAYPYDINKVKGYCINGDEVEAVEISHPTTLFPENVVVMDTPGIDSTDDAHRVSTESSLHLADVVFYVMDYNHVQSELNFHFAKQLQQQGKKVIFIINQVDKHNESEVPFFAYKEGVIESFYNWGIEPEGIYYTSLFNKEHPLNELQQLKKVIQSIINEKERHQSESVMHAVLSLIEEHYKWFLEENEAMRETYEKKLSSMNDNERQSLYSHFQEWKEKMEHYQRLDQVVQASFQEELNQLLKSAILTPFEIRELAKQFLESQHPKFKVGVFFSTKKTNEEKERRLQQFFEAFSKQVETQLSWHLKELLSKYAKKHTIDHPDLLQAVYNDEQKLITRETLKETIKKGAEINGEYVLNYMKDLSEHVKSIYKKEALLKLEPFTQALIEQTAKKVERLTIEGEELKRKVKAFEGMKHLKHKEAVVKEEAFEILLKHLKSDEIEETISHLPKERKPKAAAIIDDAQSSKEESVENEEEDNQAVSTEHLEKQSFSHHYKERLLDTAERLRKTAHVLKELKGMKRTADEMNAKANRLQTREFTVALFGAFSAGKSSFANALIGDLVLPVSPNPTTATINKIKPVTDTYPHGTVKVKLKTEQALLHDLNMSLKYFEYSIQTISEVNAAFEKINVSEIEPKAKPHYSFLHAVVKGYELYKDKSGEELIVGLEQFNDFVAKEEKACFVEWIDLYYDCPLTKQGITLVDTPGADSINARHTGVAFDYIKNADVILFVTYYNHAFSNADREFLIQLGRVKDVFEMDKMFFIVNAADLAKDHTELQLVLKHVETNLLEYGIRNPRIFPASSQLSILAKRKQKERLSDEERERLRSFLRLPAENKLPSSEEILKTAGILKFEKAFLQFTMEELTEMAVKSAYRDIKKAVQVLSEWISAANENIEEKNNKKNQIELIQEEAANIVKNSETISSEKALSQEVTELIHYVKQRVFLRYNDAFYEIFNPAALKHDKQSIKKKLEQCLEELIEFLRFDMIQEMRATSLRVEKYVNQLLKDQELRIHEKLSTVHHSFDFIEFEGQKKELPSFHEEFDTLKREKLTQLFSMFKNQKQFFEQNGKKEMREAFQHVLEEPIAHYLQLNQEKLYTHYKEAYDKEMKRLKTFLINEINDYIDGMLAALSVDVNVKELKEAHANLQEYLN</sequence>
<evidence type="ECO:0000256" key="6">
    <source>
        <dbReference type="SAM" id="Coils"/>
    </source>
</evidence>
<feature type="coiled-coil region" evidence="6">
    <location>
        <begin position="500"/>
        <end position="527"/>
    </location>
</feature>
<dbReference type="Pfam" id="PF00350">
    <property type="entry name" value="Dynamin_N"/>
    <property type="match status" value="2"/>
</dbReference>
<evidence type="ECO:0000313" key="9">
    <source>
        <dbReference type="EMBL" id="RBW67702.1"/>
    </source>
</evidence>
<keyword evidence="10" id="KW-1185">Reference proteome</keyword>
<dbReference type="CDD" id="cd09912">
    <property type="entry name" value="DLP_2"/>
    <property type="match status" value="2"/>
</dbReference>
<dbReference type="InterPro" id="IPR027094">
    <property type="entry name" value="Mitofusin_fam"/>
</dbReference>
<protein>
    <recommendedName>
        <fullName evidence="8">Dynamin N-terminal domain-containing protein</fullName>
    </recommendedName>
</protein>
<gene>
    <name evidence="9" type="ORF">DS031_20740</name>
</gene>
<keyword evidence="4" id="KW-0342">GTP-binding</keyword>
<evidence type="ECO:0000313" key="10">
    <source>
        <dbReference type="Proteomes" id="UP000253314"/>
    </source>
</evidence>
<keyword evidence="5" id="KW-0472">Membrane</keyword>